<sequence>MTLIPSRSRSLFQTAGKPLFLRGRSVPVDWGCQASETHALASSACPVTCPSRPFCLTHLSTLPPSIQLRTAPSPSTTSARRQQHRQQAPAPRDHHRPPCLTLARPSNDAPTAMLRARYHARITAASNQRARPISARRQRHPLCVRDVRTRCPFSSRNARSPLRASMRRARPWREVWAAASAVAQR</sequence>
<protein>
    <submittedName>
        <fullName evidence="1">Uncharacterized protein</fullName>
    </submittedName>
</protein>
<dbReference type="EMBL" id="MU277202">
    <property type="protein sequence ID" value="KAI0063618.1"/>
    <property type="molecule type" value="Genomic_DNA"/>
</dbReference>
<evidence type="ECO:0000313" key="2">
    <source>
        <dbReference type="Proteomes" id="UP000814140"/>
    </source>
</evidence>
<keyword evidence="2" id="KW-1185">Reference proteome</keyword>
<comment type="caution">
    <text evidence="1">The sequence shown here is derived from an EMBL/GenBank/DDBJ whole genome shotgun (WGS) entry which is preliminary data.</text>
</comment>
<name>A0ACB8T500_9AGAM</name>
<proteinExistence type="predicted"/>
<organism evidence="1 2">
    <name type="scientific">Artomyces pyxidatus</name>
    <dbReference type="NCBI Taxonomy" id="48021"/>
    <lineage>
        <taxon>Eukaryota</taxon>
        <taxon>Fungi</taxon>
        <taxon>Dikarya</taxon>
        <taxon>Basidiomycota</taxon>
        <taxon>Agaricomycotina</taxon>
        <taxon>Agaricomycetes</taxon>
        <taxon>Russulales</taxon>
        <taxon>Auriscalpiaceae</taxon>
        <taxon>Artomyces</taxon>
    </lineage>
</organism>
<gene>
    <name evidence="1" type="ORF">BV25DRAFT_396462</name>
</gene>
<dbReference type="Proteomes" id="UP000814140">
    <property type="component" value="Unassembled WGS sequence"/>
</dbReference>
<reference evidence="1" key="1">
    <citation type="submission" date="2021-03" db="EMBL/GenBank/DDBJ databases">
        <authorList>
            <consortium name="DOE Joint Genome Institute"/>
            <person name="Ahrendt S."/>
            <person name="Looney B.P."/>
            <person name="Miyauchi S."/>
            <person name="Morin E."/>
            <person name="Drula E."/>
            <person name="Courty P.E."/>
            <person name="Chicoki N."/>
            <person name="Fauchery L."/>
            <person name="Kohler A."/>
            <person name="Kuo A."/>
            <person name="Labutti K."/>
            <person name="Pangilinan J."/>
            <person name="Lipzen A."/>
            <person name="Riley R."/>
            <person name="Andreopoulos W."/>
            <person name="He G."/>
            <person name="Johnson J."/>
            <person name="Barry K.W."/>
            <person name="Grigoriev I.V."/>
            <person name="Nagy L."/>
            <person name="Hibbett D."/>
            <person name="Henrissat B."/>
            <person name="Matheny P.B."/>
            <person name="Labbe J."/>
            <person name="Martin F."/>
        </authorList>
    </citation>
    <scope>NUCLEOTIDE SEQUENCE</scope>
    <source>
        <strain evidence="1">HHB10654</strain>
    </source>
</reference>
<reference evidence="1" key="2">
    <citation type="journal article" date="2022" name="New Phytol.">
        <title>Evolutionary transition to the ectomycorrhizal habit in the genomes of a hyperdiverse lineage of mushroom-forming fungi.</title>
        <authorList>
            <person name="Looney B."/>
            <person name="Miyauchi S."/>
            <person name="Morin E."/>
            <person name="Drula E."/>
            <person name="Courty P.E."/>
            <person name="Kohler A."/>
            <person name="Kuo A."/>
            <person name="LaButti K."/>
            <person name="Pangilinan J."/>
            <person name="Lipzen A."/>
            <person name="Riley R."/>
            <person name="Andreopoulos W."/>
            <person name="He G."/>
            <person name="Johnson J."/>
            <person name="Nolan M."/>
            <person name="Tritt A."/>
            <person name="Barry K.W."/>
            <person name="Grigoriev I.V."/>
            <person name="Nagy L.G."/>
            <person name="Hibbett D."/>
            <person name="Henrissat B."/>
            <person name="Matheny P.B."/>
            <person name="Labbe J."/>
            <person name="Martin F.M."/>
        </authorList>
    </citation>
    <scope>NUCLEOTIDE SEQUENCE</scope>
    <source>
        <strain evidence="1">HHB10654</strain>
    </source>
</reference>
<accession>A0ACB8T500</accession>
<evidence type="ECO:0000313" key="1">
    <source>
        <dbReference type="EMBL" id="KAI0063618.1"/>
    </source>
</evidence>